<evidence type="ECO:0000313" key="4">
    <source>
        <dbReference type="Proteomes" id="UP001412239"/>
    </source>
</evidence>
<organism evidence="3 4">
    <name type="scientific">Tuber aestivum</name>
    <name type="common">summer truffle</name>
    <dbReference type="NCBI Taxonomy" id="59557"/>
    <lineage>
        <taxon>Eukaryota</taxon>
        <taxon>Fungi</taxon>
        <taxon>Dikarya</taxon>
        <taxon>Ascomycota</taxon>
        <taxon>Pezizomycotina</taxon>
        <taxon>Pezizomycetes</taxon>
        <taxon>Pezizales</taxon>
        <taxon>Tuberaceae</taxon>
        <taxon>Tuber</taxon>
    </lineage>
</organism>
<proteinExistence type="predicted"/>
<feature type="compositionally biased region" description="Polar residues" evidence="1">
    <location>
        <begin position="120"/>
        <end position="131"/>
    </location>
</feature>
<dbReference type="PANTHER" id="PTHR35523">
    <property type="entry name" value="CELL WALL PROTEIN SED1"/>
    <property type="match status" value="1"/>
</dbReference>
<dbReference type="GO" id="GO:0005199">
    <property type="term" value="F:structural constituent of cell wall"/>
    <property type="evidence" value="ECO:0007669"/>
    <property type="project" value="InterPro"/>
</dbReference>
<dbReference type="AlphaFoldDB" id="A0A292Q178"/>
<gene>
    <name evidence="3" type="ORF">GSTUAT00003208001</name>
</gene>
<dbReference type="EMBL" id="LN890986">
    <property type="protein sequence ID" value="CUS12715.1"/>
    <property type="molecule type" value="Genomic_DNA"/>
</dbReference>
<feature type="chain" id="PRO_5012900458" description="Mmc protein" evidence="2">
    <location>
        <begin position="19"/>
        <end position="158"/>
    </location>
</feature>
<evidence type="ECO:0000256" key="2">
    <source>
        <dbReference type="SAM" id="SignalP"/>
    </source>
</evidence>
<sequence length="158" mass="15918">MRFATIAAVFSVVAGASAGVVKNGTEYTTTEVVTAYTTYCPGPTTVVQNNKTYTVTKATTLTITNCPCTVTKVYTTIQPTSVCTGKCSVPVGTAPVYPPTGSPAPVYPNGTAPTYKPSAPANTSKPAPTTPPFTGSANKATVAGAAMAGLIGAVAYLL</sequence>
<feature type="region of interest" description="Disordered" evidence="1">
    <location>
        <begin position="108"/>
        <end position="131"/>
    </location>
</feature>
<dbReference type="Proteomes" id="UP001412239">
    <property type="component" value="Unassembled WGS sequence"/>
</dbReference>
<dbReference type="GO" id="GO:0031505">
    <property type="term" value="P:fungal-type cell wall organization"/>
    <property type="evidence" value="ECO:0007669"/>
    <property type="project" value="InterPro"/>
</dbReference>
<protein>
    <recommendedName>
        <fullName evidence="5">Mmc protein</fullName>
    </recommendedName>
</protein>
<accession>A0A292Q178</accession>
<reference evidence="3" key="1">
    <citation type="submission" date="2015-10" db="EMBL/GenBank/DDBJ databases">
        <authorList>
            <person name="Regsiter A."/>
            <person name="william w."/>
        </authorList>
    </citation>
    <scope>NUCLEOTIDE SEQUENCE</scope>
    <source>
        <strain evidence="3">Montdore</strain>
    </source>
</reference>
<keyword evidence="2" id="KW-0732">Signal</keyword>
<dbReference type="InterPro" id="IPR038843">
    <property type="entry name" value="Sed1/Spi1"/>
</dbReference>
<keyword evidence="4" id="KW-1185">Reference proteome</keyword>
<evidence type="ECO:0000313" key="3">
    <source>
        <dbReference type="EMBL" id="CUS12715.1"/>
    </source>
</evidence>
<dbReference type="PANTHER" id="PTHR35523:SF1">
    <property type="entry name" value="CELL WALL PROTEIN SED1"/>
    <property type="match status" value="1"/>
</dbReference>
<feature type="signal peptide" evidence="2">
    <location>
        <begin position="1"/>
        <end position="18"/>
    </location>
</feature>
<evidence type="ECO:0008006" key="5">
    <source>
        <dbReference type="Google" id="ProtNLM"/>
    </source>
</evidence>
<dbReference type="GO" id="GO:0009277">
    <property type="term" value="C:fungal-type cell wall"/>
    <property type="evidence" value="ECO:0007669"/>
    <property type="project" value="TreeGrafter"/>
</dbReference>
<name>A0A292Q178_9PEZI</name>
<evidence type="ECO:0000256" key="1">
    <source>
        <dbReference type="SAM" id="MobiDB-lite"/>
    </source>
</evidence>